<evidence type="ECO:0000313" key="2">
    <source>
        <dbReference type="Proteomes" id="UP000250123"/>
    </source>
</evidence>
<organism evidence="1 2">
    <name type="scientific">Shewanella benthica</name>
    <dbReference type="NCBI Taxonomy" id="43661"/>
    <lineage>
        <taxon>Bacteria</taxon>
        <taxon>Pseudomonadati</taxon>
        <taxon>Pseudomonadota</taxon>
        <taxon>Gammaproteobacteria</taxon>
        <taxon>Alteromonadales</taxon>
        <taxon>Shewanellaceae</taxon>
        <taxon>Shewanella</taxon>
    </lineage>
</organism>
<name>A0A330M3T9_9GAMM</name>
<protein>
    <submittedName>
        <fullName evidence="1">Uncharacterized protein</fullName>
    </submittedName>
</protein>
<sequence>MIVNFSILQKTKPAITKQQLSDTEYSFKLELDTKARYYR</sequence>
<dbReference type="Proteomes" id="UP000250123">
    <property type="component" value="Chromosome SHEWBE"/>
</dbReference>
<dbReference type="EMBL" id="LS483452">
    <property type="protein sequence ID" value="SQH76921.1"/>
    <property type="molecule type" value="Genomic_DNA"/>
</dbReference>
<reference evidence="2" key="1">
    <citation type="submission" date="2018-06" db="EMBL/GenBank/DDBJ databases">
        <authorList>
            <person name="Cea G.-C."/>
            <person name="William W."/>
        </authorList>
    </citation>
    <scope>NUCLEOTIDE SEQUENCE [LARGE SCALE GENOMIC DNA]</scope>
    <source>
        <strain evidence="2">DB21MT-2</strain>
    </source>
</reference>
<proteinExistence type="predicted"/>
<gene>
    <name evidence="1" type="ORF">SHEWBE_2958</name>
</gene>
<dbReference type="KEGG" id="sbk:SHEWBE_2958"/>
<accession>A0A330M3T9</accession>
<dbReference type="AlphaFoldDB" id="A0A330M3T9"/>
<evidence type="ECO:0000313" key="1">
    <source>
        <dbReference type="EMBL" id="SQH76921.1"/>
    </source>
</evidence>